<accession>A0A2D3L5F4</accession>
<keyword evidence="1" id="KW-0732">Signal</keyword>
<protein>
    <recommendedName>
        <fullName evidence="4">Right-handed parallel beta-helix repeat-containing protein</fullName>
    </recommendedName>
</protein>
<dbReference type="InterPro" id="IPR011050">
    <property type="entry name" value="Pectin_lyase_fold/virulence"/>
</dbReference>
<evidence type="ECO:0000313" key="2">
    <source>
        <dbReference type="EMBL" id="ATV25796.1"/>
    </source>
</evidence>
<sequence length="560" mass="59834">MKHSYFFAVGISLLFAAAPLQAKVYHVTTKGTGDGSSWEKAMGSLDDALAKATSGDEIWIAAGTYKPTQLIKSSKKNSRHFPLKDGVSLYGGFAGTEKDKDKRAKIDDDSPYKYVNETILSADDDVPDEWVRDSDPANPFVYGWKVENNIIPGTENNANHILFKKEELTAPITIDGLTLKGANAMVYNVQCSGGAIYAVGDVTITTCQFIENSCYFTAEGNRDANGAAVYLIGKGSAKIADCYFERTYGHSPNTQAQGGAVYAENTKIDDCIFVDCVALDAGGAVYNVKGTVSDCKFKGCYAREGGAVYSTGTLRDNEVISSRALLGGGIYNLGTAINNIVANCFADYTLLGDEKGGAGGGVYNKGIFVGGIVYNCTSFHGGGIFADGGKIINCTVQNNKSRKAAPSANIDHSSYTDEIKDVINTISGIGVDKANFVKPTTFEGTTINDKELQEILLANWELAMSSEFIDKGVAIEVEDYTEDIYGNDRVMGKTIDIGACEFDPATAIAPIAPNNGTLQYSYYTIGGQYIGNVCPTISGVYIVKATDGNKTINVKKVLVK</sequence>
<feature type="chain" id="PRO_5013588553" description="Right-handed parallel beta-helix repeat-containing protein" evidence="1">
    <location>
        <begin position="23"/>
        <end position="560"/>
    </location>
</feature>
<evidence type="ECO:0008006" key="4">
    <source>
        <dbReference type="Google" id="ProtNLM"/>
    </source>
</evidence>
<dbReference type="PANTHER" id="PTHR11319">
    <property type="entry name" value="G PROTEIN-COUPLED RECEPTOR-RELATED"/>
    <property type="match status" value="1"/>
</dbReference>
<dbReference type="RefSeq" id="WP_100018919.1">
    <property type="nucleotide sequence ID" value="NZ_CP024723.1"/>
</dbReference>
<gene>
    <name evidence="2" type="ORF">CTM62_03055</name>
</gene>
<dbReference type="EMBL" id="CP024723">
    <property type="protein sequence ID" value="ATV25796.1"/>
    <property type="molecule type" value="Genomic_DNA"/>
</dbReference>
<name>A0A2D3L5F4_PREIN</name>
<reference evidence="2 3" key="1">
    <citation type="submission" date="2017-11" db="EMBL/GenBank/DDBJ databases">
        <title>Genome sequencing of Prevotella intermedia KCOM 2837.</title>
        <authorList>
            <person name="Kook J.-K."/>
            <person name="Park S.-N."/>
            <person name="Lim Y.K."/>
        </authorList>
    </citation>
    <scope>NUCLEOTIDE SEQUENCE [LARGE SCALE GENOMIC DNA]</scope>
    <source>
        <strain evidence="2 3">KCOM 2837</strain>
    </source>
</reference>
<dbReference type="Proteomes" id="UP000229630">
    <property type="component" value="Chromosome 1"/>
</dbReference>
<feature type="signal peptide" evidence="1">
    <location>
        <begin position="1"/>
        <end position="22"/>
    </location>
</feature>
<evidence type="ECO:0000256" key="1">
    <source>
        <dbReference type="SAM" id="SignalP"/>
    </source>
</evidence>
<dbReference type="AlphaFoldDB" id="A0A2D3L5F4"/>
<organism evidence="2 3">
    <name type="scientific">Prevotella intermedia</name>
    <dbReference type="NCBI Taxonomy" id="28131"/>
    <lineage>
        <taxon>Bacteria</taxon>
        <taxon>Pseudomonadati</taxon>
        <taxon>Bacteroidota</taxon>
        <taxon>Bacteroidia</taxon>
        <taxon>Bacteroidales</taxon>
        <taxon>Prevotellaceae</taxon>
        <taxon>Prevotella</taxon>
    </lineage>
</organism>
<proteinExistence type="predicted"/>
<dbReference type="PANTHER" id="PTHR11319:SF35">
    <property type="entry name" value="OUTER MEMBRANE PROTEIN PMPC-RELATED"/>
    <property type="match status" value="1"/>
</dbReference>
<evidence type="ECO:0000313" key="3">
    <source>
        <dbReference type="Proteomes" id="UP000229630"/>
    </source>
</evidence>
<dbReference type="SUPFAM" id="SSF51126">
    <property type="entry name" value="Pectin lyase-like"/>
    <property type="match status" value="1"/>
</dbReference>